<name>A0ACC7NU56_9BACL</name>
<gene>
    <name evidence="1" type="ORF">ACI1P1_04540</name>
</gene>
<sequence>MRALIVDDEKHVRSAIRLLADWPSFGVTSLEEAEDGETAVRLIPGLQPDLVFTDMLMPGMGGTGLLEWIKTHSPRTKVIVISGHDDFELVRTTVKYGGLDYLLKPIDPAELGEAIQKAVDSCRLEAETERRLQEQHMEVNQIKPVYWERMLSNLLDDTSYYGKLKDSLIRDLGYSPEIQECRVGVIGLADIPPVIRRKFASGTDLLYFSLLNICNEYLGRDKTGYAFRHGDGTGTIVLLIWRHTANAGELVRRIASGIRQTLGGSFDMGLSGTAPFPLGTANAYRDAIHALRSRNLLVRSGWIHETQTAQEPPFRPLPFREYEEELRLAVQSAHEGQVEAAAGKLFGDIRRWDRITVDHLELWKQEFALFQARWVMDGTEVPEPAVPLEADGCLSLSVWEQRITEQLLKLADLHTRQLREDRHIIYEIAHYLREHAEEEISLQDIADRFYLSREYISRKFKQAFKENLSDYIARIRIEKSKLLLLNPDYRLSRIALQVGYQDEKYFSKVFKKLTGLSPGEYRRKAGGDDGS</sequence>
<dbReference type="Proteomes" id="UP001631969">
    <property type="component" value="Unassembled WGS sequence"/>
</dbReference>
<proteinExistence type="predicted"/>
<comment type="caution">
    <text evidence="1">The sequence shown here is derived from an EMBL/GenBank/DDBJ whole genome shotgun (WGS) entry which is preliminary data.</text>
</comment>
<reference evidence="1" key="1">
    <citation type="submission" date="2024-12" db="EMBL/GenBank/DDBJ databases">
        <authorList>
            <person name="Wu N."/>
        </authorList>
    </citation>
    <scope>NUCLEOTIDE SEQUENCE</scope>
    <source>
        <strain evidence="1">P15</strain>
    </source>
</reference>
<accession>A0ACC7NU56</accession>
<evidence type="ECO:0000313" key="1">
    <source>
        <dbReference type="EMBL" id="MFM9327565.1"/>
    </source>
</evidence>
<organism evidence="1 2">
    <name type="scientific">Paenibacillus mesotrionivorans</name>
    <dbReference type="NCBI Taxonomy" id="3160968"/>
    <lineage>
        <taxon>Bacteria</taxon>
        <taxon>Bacillati</taxon>
        <taxon>Bacillota</taxon>
        <taxon>Bacilli</taxon>
        <taxon>Bacillales</taxon>
        <taxon>Paenibacillaceae</taxon>
        <taxon>Paenibacillus</taxon>
    </lineage>
</organism>
<dbReference type="EMBL" id="JBJURJ010000003">
    <property type="protein sequence ID" value="MFM9327565.1"/>
    <property type="molecule type" value="Genomic_DNA"/>
</dbReference>
<protein>
    <submittedName>
        <fullName evidence="1">Response regulator</fullName>
    </submittedName>
</protein>
<evidence type="ECO:0000313" key="2">
    <source>
        <dbReference type="Proteomes" id="UP001631969"/>
    </source>
</evidence>
<keyword evidence="2" id="KW-1185">Reference proteome</keyword>